<gene>
    <name evidence="4" type="ORF">PPERSA_09630</name>
</gene>
<evidence type="ECO:0000256" key="3">
    <source>
        <dbReference type="SAM" id="Phobius"/>
    </source>
</evidence>
<keyword evidence="3" id="KW-0812">Transmembrane</keyword>
<keyword evidence="5" id="KW-1185">Reference proteome</keyword>
<dbReference type="InParanoid" id="A0A0V0QG35"/>
<feature type="transmembrane region" description="Helical" evidence="3">
    <location>
        <begin position="94"/>
        <end position="112"/>
    </location>
</feature>
<feature type="transmembrane region" description="Helical" evidence="3">
    <location>
        <begin position="335"/>
        <end position="357"/>
    </location>
</feature>
<evidence type="ECO:0008006" key="6">
    <source>
        <dbReference type="Google" id="ProtNLM"/>
    </source>
</evidence>
<dbReference type="EMBL" id="LDAU01000180">
    <property type="protein sequence ID" value="KRX01024.1"/>
    <property type="molecule type" value="Genomic_DNA"/>
</dbReference>
<dbReference type="PANTHER" id="PTHR43298">
    <property type="entry name" value="MULTIDRUG RESISTANCE PROTEIN NORM-RELATED"/>
    <property type="match status" value="1"/>
</dbReference>
<comment type="caution">
    <text evidence="4">The sequence shown here is derived from an EMBL/GenBank/DDBJ whole genome shotgun (WGS) entry which is preliminary data.</text>
</comment>
<evidence type="ECO:0000256" key="2">
    <source>
        <dbReference type="ARBA" id="ARBA00022448"/>
    </source>
</evidence>
<dbReference type="Proteomes" id="UP000054937">
    <property type="component" value="Unassembled WGS sequence"/>
</dbReference>
<proteinExistence type="inferred from homology"/>
<sequence length="417" mass="48068">MQPNKEELKENFLKNFNQNEEQETTSDLIYEDQQFQIPIGLKDNLLKIWDLFIQCIPQITTLLTIGYFILTNMIVLRILGKDELIASYGIGQTWANLVMVSPIVSIGVGLLSPASQAYGSQNFKKFGILLNQGYLFAFTIVLFSFLVFVINTPWFLFKLGVQESIAKQAQIYLLSSMPAYIFQVLYDVKRKNEPEVVKLIKVFNFKQCIQEDYKEFVKFVSSVGLIGIIPWLNQECSTVVVANLQSIPEIAAHTTLLAVTPLTQFFMIGCGQSLSGFFGNSAGQGNIPKIRYFNNVGMKLIIFIYLIISIPMLVFQDFFTNLFCTESIKEHFQPLYIIFYLLYYPLFGYEKFFTSILNTLDRQYQALTWYFIVNVLILIPIEIIFCFVLGWRVQGVWFVILLNSASEIYRTTFNQKE</sequence>
<protein>
    <recommendedName>
        <fullName evidence="6">Multi antimicrobial extrusion protein</fullName>
    </recommendedName>
</protein>
<name>A0A0V0QG35_PSEPJ</name>
<evidence type="ECO:0000256" key="1">
    <source>
        <dbReference type="ARBA" id="ARBA00010199"/>
    </source>
</evidence>
<accession>A0A0V0QG35</accession>
<dbReference type="Pfam" id="PF01554">
    <property type="entry name" value="MatE"/>
    <property type="match status" value="2"/>
</dbReference>
<feature type="transmembrane region" description="Helical" evidence="3">
    <location>
        <begin position="133"/>
        <end position="157"/>
    </location>
</feature>
<keyword evidence="3" id="KW-1133">Transmembrane helix</keyword>
<dbReference type="GO" id="GO:0042910">
    <property type="term" value="F:xenobiotic transmembrane transporter activity"/>
    <property type="evidence" value="ECO:0007669"/>
    <property type="project" value="InterPro"/>
</dbReference>
<keyword evidence="3" id="KW-0472">Membrane</keyword>
<evidence type="ECO:0000313" key="5">
    <source>
        <dbReference type="Proteomes" id="UP000054937"/>
    </source>
</evidence>
<feature type="transmembrane region" description="Helical" evidence="3">
    <location>
        <begin position="369"/>
        <end position="391"/>
    </location>
</feature>
<comment type="similarity">
    <text evidence="1">Belongs to the multi antimicrobial extrusion (MATE) (TC 2.A.66.1) family.</text>
</comment>
<keyword evidence="2" id="KW-0813">Transport</keyword>
<dbReference type="GO" id="GO:0005886">
    <property type="term" value="C:plasma membrane"/>
    <property type="evidence" value="ECO:0007669"/>
    <property type="project" value="TreeGrafter"/>
</dbReference>
<feature type="transmembrane region" description="Helical" evidence="3">
    <location>
        <begin position="51"/>
        <end position="74"/>
    </location>
</feature>
<organism evidence="4 5">
    <name type="scientific">Pseudocohnilembus persalinus</name>
    <name type="common">Ciliate</name>
    <dbReference type="NCBI Taxonomy" id="266149"/>
    <lineage>
        <taxon>Eukaryota</taxon>
        <taxon>Sar</taxon>
        <taxon>Alveolata</taxon>
        <taxon>Ciliophora</taxon>
        <taxon>Intramacronucleata</taxon>
        <taxon>Oligohymenophorea</taxon>
        <taxon>Scuticociliatia</taxon>
        <taxon>Philasterida</taxon>
        <taxon>Pseudocohnilembidae</taxon>
        <taxon>Pseudocohnilembus</taxon>
    </lineage>
</organism>
<feature type="transmembrane region" description="Helical" evidence="3">
    <location>
        <begin position="296"/>
        <end position="315"/>
    </location>
</feature>
<dbReference type="OrthoDB" id="2126698at2759"/>
<dbReference type="AlphaFoldDB" id="A0A0V0QG35"/>
<reference evidence="4 5" key="1">
    <citation type="journal article" date="2015" name="Sci. Rep.">
        <title>Genome of the facultative scuticociliatosis pathogen Pseudocohnilembus persalinus provides insight into its virulence through horizontal gene transfer.</title>
        <authorList>
            <person name="Xiong J."/>
            <person name="Wang G."/>
            <person name="Cheng J."/>
            <person name="Tian M."/>
            <person name="Pan X."/>
            <person name="Warren A."/>
            <person name="Jiang C."/>
            <person name="Yuan D."/>
            <person name="Miao W."/>
        </authorList>
    </citation>
    <scope>NUCLEOTIDE SEQUENCE [LARGE SCALE GENOMIC DNA]</scope>
    <source>
        <strain evidence="4">36N120E</strain>
    </source>
</reference>
<dbReference type="GO" id="GO:0015297">
    <property type="term" value="F:antiporter activity"/>
    <property type="evidence" value="ECO:0007669"/>
    <property type="project" value="InterPro"/>
</dbReference>
<dbReference type="PANTHER" id="PTHR43298:SF2">
    <property type="entry name" value="FMN_FAD EXPORTER YEEO-RELATED"/>
    <property type="match status" value="1"/>
</dbReference>
<evidence type="ECO:0000313" key="4">
    <source>
        <dbReference type="EMBL" id="KRX01024.1"/>
    </source>
</evidence>
<dbReference type="InterPro" id="IPR002528">
    <property type="entry name" value="MATE_fam"/>
</dbReference>
<dbReference type="InterPro" id="IPR050222">
    <property type="entry name" value="MATE_MdtK"/>
</dbReference>